<feature type="transmembrane region" description="Helical" evidence="2">
    <location>
        <begin position="36"/>
        <end position="56"/>
    </location>
</feature>
<feature type="transmembrane region" description="Helical" evidence="2">
    <location>
        <begin position="12"/>
        <end position="30"/>
    </location>
</feature>
<keyword evidence="2" id="KW-1133">Transmembrane helix</keyword>
<comment type="caution">
    <text evidence="3">The sequence shown here is derived from an EMBL/GenBank/DDBJ whole genome shotgun (WGS) entry which is preliminary data.</text>
</comment>
<feature type="compositionally biased region" description="Low complexity" evidence="1">
    <location>
        <begin position="100"/>
        <end position="111"/>
    </location>
</feature>
<evidence type="ECO:0000256" key="2">
    <source>
        <dbReference type="SAM" id="Phobius"/>
    </source>
</evidence>
<dbReference type="RefSeq" id="WP_378406909.1">
    <property type="nucleotide sequence ID" value="NZ_JBHTCS010000021.1"/>
</dbReference>
<protein>
    <submittedName>
        <fullName evidence="3">DUF6412 domain-containing protein</fullName>
    </submittedName>
</protein>
<sequence>MNYSWRRGTDVLVFLLLWAAIWVLALGLASTGATTLLAGLFVAIAAVAALVLVWRAEDLMFGLCRTTRGPTSEEQRLRGAFRRHSHPDAPGRPRRPRAPGPLAGAALPASV</sequence>
<organism evidence="3 4">
    <name type="scientific">Rhodococcus daqingensis</name>
    <dbReference type="NCBI Taxonomy" id="2479363"/>
    <lineage>
        <taxon>Bacteria</taxon>
        <taxon>Bacillati</taxon>
        <taxon>Actinomycetota</taxon>
        <taxon>Actinomycetes</taxon>
        <taxon>Mycobacteriales</taxon>
        <taxon>Nocardiaceae</taxon>
        <taxon>Rhodococcus</taxon>
    </lineage>
</organism>
<evidence type="ECO:0000256" key="1">
    <source>
        <dbReference type="SAM" id="MobiDB-lite"/>
    </source>
</evidence>
<keyword evidence="4" id="KW-1185">Reference proteome</keyword>
<keyword evidence="2" id="KW-0812">Transmembrane</keyword>
<dbReference type="EMBL" id="JBHTCS010000021">
    <property type="protein sequence ID" value="MFC7449673.1"/>
    <property type="molecule type" value="Genomic_DNA"/>
</dbReference>
<reference evidence="4" key="1">
    <citation type="journal article" date="2019" name="Int. J. Syst. Evol. Microbiol.">
        <title>The Global Catalogue of Microorganisms (GCM) 10K type strain sequencing project: providing services to taxonomists for standard genome sequencing and annotation.</title>
        <authorList>
            <consortium name="The Broad Institute Genomics Platform"/>
            <consortium name="The Broad Institute Genome Sequencing Center for Infectious Disease"/>
            <person name="Wu L."/>
            <person name="Ma J."/>
        </authorList>
    </citation>
    <scope>NUCLEOTIDE SEQUENCE [LARGE SCALE GENOMIC DNA]</scope>
    <source>
        <strain evidence="4">ICMP 19430</strain>
    </source>
</reference>
<feature type="region of interest" description="Disordered" evidence="1">
    <location>
        <begin position="69"/>
        <end position="111"/>
    </location>
</feature>
<keyword evidence="2" id="KW-0472">Membrane</keyword>
<accession>A0ABW2S1K5</accession>
<dbReference type="Pfam" id="PF19950">
    <property type="entry name" value="DUF6412"/>
    <property type="match status" value="1"/>
</dbReference>
<dbReference type="Proteomes" id="UP001596484">
    <property type="component" value="Unassembled WGS sequence"/>
</dbReference>
<dbReference type="InterPro" id="IPR045635">
    <property type="entry name" value="DUF6412"/>
</dbReference>
<gene>
    <name evidence="3" type="ORF">ACFQS9_17395</name>
</gene>
<evidence type="ECO:0000313" key="4">
    <source>
        <dbReference type="Proteomes" id="UP001596484"/>
    </source>
</evidence>
<proteinExistence type="predicted"/>
<name>A0ABW2S1K5_9NOCA</name>
<evidence type="ECO:0000313" key="3">
    <source>
        <dbReference type="EMBL" id="MFC7449673.1"/>
    </source>
</evidence>